<accession>A0A080NLG9</accession>
<gene>
    <name evidence="1" type="ORF">I6G66_13815</name>
</gene>
<dbReference type="Gene3D" id="3.30.429.10">
    <property type="entry name" value="Macrophage Migration Inhibitory Factor"/>
    <property type="match status" value="1"/>
</dbReference>
<dbReference type="Proteomes" id="UP000594778">
    <property type="component" value="Chromosome"/>
</dbReference>
<organism evidence="1 2">
    <name type="scientific">Delftia acidovorans</name>
    <name type="common">Pseudomonas acidovorans</name>
    <name type="synonym">Comamonas acidovorans</name>
    <dbReference type="NCBI Taxonomy" id="80866"/>
    <lineage>
        <taxon>Bacteria</taxon>
        <taxon>Pseudomonadati</taxon>
        <taxon>Pseudomonadota</taxon>
        <taxon>Betaproteobacteria</taxon>
        <taxon>Burkholderiales</taxon>
        <taxon>Comamonadaceae</taxon>
        <taxon>Delftia</taxon>
    </lineage>
</organism>
<dbReference type="PANTHER" id="PTHR37950">
    <property type="entry name" value="4-HYDROXYPHENYLACETATE CATABOLISM PROTEIN"/>
    <property type="match status" value="1"/>
</dbReference>
<dbReference type="CDD" id="cd00580">
    <property type="entry name" value="CHMI"/>
    <property type="match status" value="1"/>
</dbReference>
<dbReference type="InterPro" id="IPR014347">
    <property type="entry name" value="Tautomerase/MIF_sf"/>
</dbReference>
<dbReference type="RefSeq" id="WP_034390779.1">
    <property type="nucleotide sequence ID" value="NZ_CP022656.1"/>
</dbReference>
<sequence>MPHLYVEYTDNLAGLPGQQLLTELNAFVCSHPSILDEADVKARLLPVSQFEIGSAPANRGFVHVQLRLLAGRTDTAKKELSEGIAAVLRRLTPQPAGMMVQLSVEIADMDKPSYYKGRL</sequence>
<name>A0A080NLG9_DELAC</name>
<protein>
    <submittedName>
        <fullName evidence="1">5-carboxymethyl-2-hydroxymuconate Delta-isomerase</fullName>
    </submittedName>
</protein>
<evidence type="ECO:0000313" key="2">
    <source>
        <dbReference type="Proteomes" id="UP000594778"/>
    </source>
</evidence>
<dbReference type="PANTHER" id="PTHR37950:SF1">
    <property type="entry name" value="4-HYDROXYPHENYLACETATE CATABOLISM PROTEIN"/>
    <property type="match status" value="1"/>
</dbReference>
<reference evidence="1 2" key="1">
    <citation type="submission" date="2020-12" db="EMBL/GenBank/DDBJ databases">
        <title>FDA dAtabase for Regulatory Grade micrObial Sequences (FDA-ARGOS): Supporting development and validation of Infectious Disease Dx tests.</title>
        <authorList>
            <person name="Sproer C."/>
            <person name="Gronow S."/>
            <person name="Severitt S."/>
            <person name="Schroder I."/>
            <person name="Tallon L."/>
            <person name="Sadzewicz L."/>
            <person name="Zhao X."/>
            <person name="Boylan J."/>
            <person name="Ott S."/>
            <person name="Bowen H."/>
            <person name="Vavikolanu K."/>
            <person name="Mehta A."/>
            <person name="Aluvathingal J."/>
            <person name="Nadendla S."/>
            <person name="Lowell S."/>
            <person name="Myers T."/>
            <person name="Yan Y."/>
            <person name="Sichtig H."/>
        </authorList>
    </citation>
    <scope>NUCLEOTIDE SEQUENCE [LARGE SCALE GENOMIC DNA]</scope>
    <source>
        <strain evidence="1 2">FDAARGOS_909</strain>
    </source>
</reference>
<dbReference type="SUPFAM" id="SSF55331">
    <property type="entry name" value="Tautomerase/MIF"/>
    <property type="match status" value="1"/>
</dbReference>
<evidence type="ECO:0000313" key="1">
    <source>
        <dbReference type="EMBL" id="QPS10999.1"/>
    </source>
</evidence>
<keyword evidence="1" id="KW-0413">Isomerase</keyword>
<dbReference type="AlphaFoldDB" id="A0A080NLG9"/>
<proteinExistence type="predicted"/>
<dbReference type="GO" id="GO:0008704">
    <property type="term" value="F:5-carboxymethyl-2-hydroxymuconate delta-isomerase activity"/>
    <property type="evidence" value="ECO:0007669"/>
    <property type="project" value="InterPro"/>
</dbReference>
<dbReference type="Pfam" id="PF02962">
    <property type="entry name" value="CHMI"/>
    <property type="match status" value="1"/>
</dbReference>
<dbReference type="InterPro" id="IPR004220">
    <property type="entry name" value="5-COMe_2-OHmuconate_Isoase"/>
</dbReference>
<dbReference type="EMBL" id="CP065668">
    <property type="protein sequence ID" value="QPS10999.1"/>
    <property type="molecule type" value="Genomic_DNA"/>
</dbReference>